<evidence type="ECO:0000256" key="2">
    <source>
        <dbReference type="SAM" id="MobiDB-lite"/>
    </source>
</evidence>
<keyword evidence="3" id="KW-1133">Transmembrane helix</keyword>
<accession>A0ABS3H2Z3</accession>
<dbReference type="InterPro" id="IPR005754">
    <property type="entry name" value="Sortase"/>
</dbReference>
<feature type="region of interest" description="Disordered" evidence="2">
    <location>
        <begin position="62"/>
        <end position="83"/>
    </location>
</feature>
<keyword evidence="5" id="KW-1185">Reference proteome</keyword>
<proteinExistence type="predicted"/>
<dbReference type="InterPro" id="IPR023365">
    <property type="entry name" value="Sortase_dom-sf"/>
</dbReference>
<feature type="transmembrane region" description="Helical" evidence="3">
    <location>
        <begin position="7"/>
        <end position="28"/>
    </location>
</feature>
<organism evidence="4 5">
    <name type="scientific">Candidatus Enterococcus ikei</name>
    <dbReference type="NCBI Taxonomy" id="2815326"/>
    <lineage>
        <taxon>Bacteria</taxon>
        <taxon>Bacillati</taxon>
        <taxon>Bacillota</taxon>
        <taxon>Bacilli</taxon>
        <taxon>Lactobacillales</taxon>
        <taxon>Enterococcaceae</taxon>
        <taxon>Enterococcus</taxon>
    </lineage>
</organism>
<sequence length="263" mass="28716">MKQLKRVGAFIYVPLLFMFFGYLIIYIIGAPVINFASSAVELISLNDAPSFDQKGTNLFAQRKQGNKQISSDKTEGKVVGKAVDKTTNQTTDTISDTESAEVADTKVSEKGELSSSSMVYPVGGDQFGEVVIDKVGINEPLYYGDSDDILRLGAGQYIGSMIPGDLGTTLIGGHNLPSFGKIYYLEPGDEINVHTHYGDYTYQVTEVKVADYKDSSINTKLGDRSKRSLILYTCYPLDAIGLTPERVFVSADYVSGPIINEKL</sequence>
<evidence type="ECO:0000256" key="3">
    <source>
        <dbReference type="SAM" id="Phobius"/>
    </source>
</evidence>
<dbReference type="InterPro" id="IPR041999">
    <property type="entry name" value="Sortase_D_1"/>
</dbReference>
<dbReference type="CDD" id="cd05828">
    <property type="entry name" value="Sortase_D_1"/>
    <property type="match status" value="1"/>
</dbReference>
<dbReference type="Gene3D" id="2.40.260.10">
    <property type="entry name" value="Sortase"/>
    <property type="match status" value="1"/>
</dbReference>
<dbReference type="SUPFAM" id="SSF63817">
    <property type="entry name" value="Sortase"/>
    <property type="match status" value="1"/>
</dbReference>
<dbReference type="EMBL" id="JAFLWD010000057">
    <property type="protein sequence ID" value="MBO0441897.1"/>
    <property type="molecule type" value="Genomic_DNA"/>
</dbReference>
<dbReference type="Proteomes" id="UP000664632">
    <property type="component" value="Unassembled WGS sequence"/>
</dbReference>
<evidence type="ECO:0000313" key="5">
    <source>
        <dbReference type="Proteomes" id="UP000664632"/>
    </source>
</evidence>
<comment type="caution">
    <text evidence="4">The sequence shown here is derived from an EMBL/GenBank/DDBJ whole genome shotgun (WGS) entry which is preliminary data.</text>
</comment>
<reference evidence="4 5" key="1">
    <citation type="submission" date="2021-03" db="EMBL/GenBank/DDBJ databases">
        <title>Enterococcal diversity collection.</title>
        <authorList>
            <person name="Gilmore M.S."/>
            <person name="Schwartzman J."/>
            <person name="Van Tyne D."/>
            <person name="Martin M."/>
            <person name="Earl A.M."/>
            <person name="Manson A.L."/>
            <person name="Straub T."/>
            <person name="Salamzade R."/>
            <person name="Saavedra J."/>
            <person name="Lebreton F."/>
            <person name="Prichula J."/>
            <person name="Schaufler K."/>
            <person name="Gaca A."/>
            <person name="Sgardioli B."/>
            <person name="Wagenaar J."/>
            <person name="Strong T."/>
        </authorList>
    </citation>
    <scope>NUCLEOTIDE SEQUENCE [LARGE SCALE GENOMIC DNA]</scope>
    <source>
        <strain evidence="4 5">DIV0869a</strain>
    </source>
</reference>
<dbReference type="RefSeq" id="WP_207113839.1">
    <property type="nucleotide sequence ID" value="NZ_JAFLWD010000057.1"/>
</dbReference>
<feature type="compositionally biased region" description="Basic and acidic residues" evidence="2">
    <location>
        <begin position="70"/>
        <end position="83"/>
    </location>
</feature>
<keyword evidence="1" id="KW-0378">Hydrolase</keyword>
<evidence type="ECO:0000256" key="1">
    <source>
        <dbReference type="ARBA" id="ARBA00022801"/>
    </source>
</evidence>
<name>A0ABS3H2Z3_9ENTE</name>
<keyword evidence="3" id="KW-0812">Transmembrane</keyword>
<dbReference type="NCBIfam" id="TIGR01076">
    <property type="entry name" value="sortase_fam"/>
    <property type="match status" value="1"/>
</dbReference>
<evidence type="ECO:0000313" key="4">
    <source>
        <dbReference type="EMBL" id="MBO0441897.1"/>
    </source>
</evidence>
<dbReference type="Pfam" id="PF04203">
    <property type="entry name" value="Sortase"/>
    <property type="match status" value="1"/>
</dbReference>
<protein>
    <submittedName>
        <fullName evidence="4">Class D sortase</fullName>
    </submittedName>
</protein>
<gene>
    <name evidence="4" type="ORF">JZO69_16145</name>
</gene>
<keyword evidence="3" id="KW-0472">Membrane</keyword>